<protein>
    <recommendedName>
        <fullName evidence="1">GTPase-associated system helical domain-containing protein</fullName>
    </recommendedName>
</protein>
<sequence>MATKALAPVEREFAGWFATLSVGDDGTLRGLRHQGVIAAVAQADAAMIETWVRLAFKSKKSPSSAAIDAFRVPFGVDETFPTSGNARELQVLAAICLAQMMESSNWNAIAALAVTTASCQRARAPKLPMDLVSRAEATILEIAEIRRSRPDISRFISEAGREFDFAAANEKITTTPSFAGVEEALTEAAGIVRIAFDVLIDELNVAFGKLGEHIEMKDEELQMLWWLTGSHSVDLDCDFSVISADAQPLVLGTELAGLTEILPGPASVKGLLSRAGLKARKKLTLAEAVNAVPLDWAKTIAEEKEFSPVTTPLHFALARRLETGGHDDTWVGNWASVSEIPAAHDMSCLALGVQFYRERLLVTHA</sequence>
<organism evidence="2 3">
    <name type="scientific">Sphingobium subterraneum</name>
    <dbReference type="NCBI Taxonomy" id="627688"/>
    <lineage>
        <taxon>Bacteria</taxon>
        <taxon>Pseudomonadati</taxon>
        <taxon>Pseudomonadota</taxon>
        <taxon>Alphaproteobacteria</taxon>
        <taxon>Sphingomonadales</taxon>
        <taxon>Sphingomonadaceae</taxon>
        <taxon>Sphingobium</taxon>
    </lineage>
</organism>
<dbReference type="EMBL" id="JACIJP010000007">
    <property type="protein sequence ID" value="MBB6125412.1"/>
    <property type="molecule type" value="Genomic_DNA"/>
</dbReference>
<dbReference type="AlphaFoldDB" id="A0A841J4Z2"/>
<reference evidence="2 3" key="1">
    <citation type="submission" date="2020-08" db="EMBL/GenBank/DDBJ databases">
        <title>Genomic Encyclopedia of Type Strains, Phase IV (KMG-IV): sequencing the most valuable type-strain genomes for metagenomic binning, comparative biology and taxonomic classification.</title>
        <authorList>
            <person name="Goeker M."/>
        </authorList>
    </citation>
    <scope>NUCLEOTIDE SEQUENCE [LARGE SCALE GENOMIC DNA]</scope>
    <source>
        <strain evidence="2 3">DSM 102255</strain>
    </source>
</reference>
<evidence type="ECO:0000313" key="2">
    <source>
        <dbReference type="EMBL" id="MBB6125412.1"/>
    </source>
</evidence>
<dbReference type="Pfam" id="PF19994">
    <property type="entry name" value="GASH"/>
    <property type="match status" value="1"/>
</dbReference>
<accession>A0A841J4Z2</accession>
<keyword evidence="3" id="KW-1185">Reference proteome</keyword>
<proteinExistence type="predicted"/>
<feature type="domain" description="GTPase-associated system helical" evidence="1">
    <location>
        <begin position="51"/>
        <end position="362"/>
    </location>
</feature>
<dbReference type="Proteomes" id="UP000552700">
    <property type="component" value="Unassembled WGS sequence"/>
</dbReference>
<evidence type="ECO:0000313" key="3">
    <source>
        <dbReference type="Proteomes" id="UP000552700"/>
    </source>
</evidence>
<dbReference type="InterPro" id="IPR045523">
    <property type="entry name" value="GASH"/>
</dbReference>
<name>A0A841J4Z2_9SPHN</name>
<gene>
    <name evidence="2" type="ORF">FHS92_003174</name>
</gene>
<comment type="caution">
    <text evidence="2">The sequence shown here is derived from an EMBL/GenBank/DDBJ whole genome shotgun (WGS) entry which is preliminary data.</text>
</comment>
<dbReference type="RefSeq" id="WP_184081714.1">
    <property type="nucleotide sequence ID" value="NZ_JACIJP010000007.1"/>
</dbReference>
<evidence type="ECO:0000259" key="1">
    <source>
        <dbReference type="Pfam" id="PF19994"/>
    </source>
</evidence>